<dbReference type="PANTHER" id="PTHR33353:SF13">
    <property type="entry name" value="ENDOGLUCANASE II"/>
    <property type="match status" value="1"/>
</dbReference>
<keyword evidence="3" id="KW-0964">Secreted</keyword>
<protein>
    <recommendedName>
        <fullName evidence="11">lytic cellulose monooxygenase (C4-dehydrogenating)</fullName>
        <ecNumber evidence="11">1.14.99.56</ecNumber>
    </recommendedName>
</protein>
<evidence type="ECO:0000256" key="6">
    <source>
        <dbReference type="ARBA" id="ARBA00023157"/>
    </source>
</evidence>
<comment type="catalytic activity">
    <reaction evidence="10">
        <text>[(1-&gt;4)-beta-D-glucosyl]n+m + reduced acceptor + O2 = 4-dehydro-beta-D-glucosyl-[(1-&gt;4)-beta-D-glucosyl]n-1 + [(1-&gt;4)-beta-D-glucosyl]m + acceptor + H2O.</text>
        <dbReference type="EC" id="1.14.99.56"/>
    </reaction>
</comment>
<evidence type="ECO:0000256" key="12">
    <source>
        <dbReference type="SAM" id="SignalP"/>
    </source>
</evidence>
<dbReference type="EC" id="1.14.99.56" evidence="11"/>
<keyword evidence="8" id="KW-0624">Polysaccharide degradation</keyword>
<dbReference type="PANTHER" id="PTHR33353">
    <property type="entry name" value="PUTATIVE (AFU_ORTHOLOGUE AFUA_1G12560)-RELATED"/>
    <property type="match status" value="1"/>
</dbReference>
<dbReference type="GO" id="GO:0005576">
    <property type="term" value="C:extracellular region"/>
    <property type="evidence" value="ECO:0007669"/>
    <property type="project" value="UniProtKB-SubCell"/>
</dbReference>
<organism evidence="14 15">
    <name type="scientific">Lomentospora prolificans</name>
    <dbReference type="NCBI Taxonomy" id="41688"/>
    <lineage>
        <taxon>Eukaryota</taxon>
        <taxon>Fungi</taxon>
        <taxon>Dikarya</taxon>
        <taxon>Ascomycota</taxon>
        <taxon>Pezizomycotina</taxon>
        <taxon>Sordariomycetes</taxon>
        <taxon>Hypocreomycetidae</taxon>
        <taxon>Microascales</taxon>
        <taxon>Microascaceae</taxon>
        <taxon>Lomentospora</taxon>
    </lineage>
</organism>
<gene>
    <name evidence="14" type="ORF">jhhlp_007815</name>
</gene>
<evidence type="ECO:0000256" key="8">
    <source>
        <dbReference type="ARBA" id="ARBA00023326"/>
    </source>
</evidence>
<feature type="domain" description="Auxiliary Activity family 9 catalytic" evidence="13">
    <location>
        <begin position="18"/>
        <end position="224"/>
    </location>
</feature>
<accession>A0A2N3N0P8</accession>
<feature type="chain" id="PRO_5014716690" description="lytic cellulose monooxygenase (C4-dehydrogenating)" evidence="12">
    <location>
        <begin position="18"/>
        <end position="246"/>
    </location>
</feature>
<evidence type="ECO:0000256" key="7">
    <source>
        <dbReference type="ARBA" id="ARBA00023277"/>
    </source>
</evidence>
<dbReference type="Pfam" id="PF03443">
    <property type="entry name" value="AA9"/>
    <property type="match status" value="1"/>
</dbReference>
<dbReference type="STRING" id="41688.A0A2N3N0P8"/>
<dbReference type="AlphaFoldDB" id="A0A2N3N0P8"/>
<dbReference type="CDD" id="cd21175">
    <property type="entry name" value="LPMO_AA9"/>
    <property type="match status" value="1"/>
</dbReference>
<evidence type="ECO:0000256" key="4">
    <source>
        <dbReference type="ARBA" id="ARBA00022729"/>
    </source>
</evidence>
<dbReference type="Proteomes" id="UP000233524">
    <property type="component" value="Unassembled WGS sequence"/>
</dbReference>
<sequence>MKFSLASMLACSAIASAHTIFQRLSVDGQDQGSLVGLRAPNQNNPVQNVQSPDIACGVVASKSDAVIKVPAGAKVGSWWQHVIGGAQFPGDPDNPIAPSHHGPVTAWLAKVDNAATASHAGIDWFKVAEDNLDTGTGVWGVDNMVKGNGWHYFTMPQCIAPGHYLLRVELLALHSAHQNMGAQFYTSCAQIEVTGSGTFTPTETVKFPGAYQQNDPAILTNIYAAGGVANNNGQPYLAAGPRPITC</sequence>
<keyword evidence="4 12" id="KW-0732">Signal</keyword>
<evidence type="ECO:0000256" key="3">
    <source>
        <dbReference type="ARBA" id="ARBA00022525"/>
    </source>
</evidence>
<proteinExistence type="inferred from homology"/>
<evidence type="ECO:0000256" key="9">
    <source>
        <dbReference type="ARBA" id="ARBA00044502"/>
    </source>
</evidence>
<feature type="signal peptide" evidence="12">
    <location>
        <begin position="1"/>
        <end position="17"/>
    </location>
</feature>
<dbReference type="GO" id="GO:0030245">
    <property type="term" value="P:cellulose catabolic process"/>
    <property type="evidence" value="ECO:0007669"/>
    <property type="project" value="UniProtKB-KW"/>
</dbReference>
<keyword evidence="5" id="KW-0136">Cellulose degradation</keyword>
<dbReference type="Gene3D" id="2.70.50.70">
    <property type="match status" value="1"/>
</dbReference>
<dbReference type="InParanoid" id="A0A2N3N0P8"/>
<dbReference type="OrthoDB" id="2525337at2759"/>
<name>A0A2N3N0P8_9PEZI</name>
<comment type="similarity">
    <text evidence="9">Belongs to the polysaccharide monooxygenase AA9 family.</text>
</comment>
<evidence type="ECO:0000256" key="1">
    <source>
        <dbReference type="ARBA" id="ARBA00001973"/>
    </source>
</evidence>
<keyword evidence="7" id="KW-0119">Carbohydrate metabolism</keyword>
<keyword evidence="6" id="KW-1015">Disulfide bond</keyword>
<dbReference type="EMBL" id="NLAX01001139">
    <property type="protein sequence ID" value="PKS05982.1"/>
    <property type="molecule type" value="Genomic_DNA"/>
</dbReference>
<evidence type="ECO:0000259" key="13">
    <source>
        <dbReference type="Pfam" id="PF03443"/>
    </source>
</evidence>
<evidence type="ECO:0000256" key="5">
    <source>
        <dbReference type="ARBA" id="ARBA00023001"/>
    </source>
</evidence>
<evidence type="ECO:0000256" key="2">
    <source>
        <dbReference type="ARBA" id="ARBA00004613"/>
    </source>
</evidence>
<comment type="subcellular location">
    <subcellularLocation>
        <location evidence="2">Secreted</location>
    </subcellularLocation>
</comment>
<comment type="caution">
    <text evidence="14">The sequence shown here is derived from an EMBL/GenBank/DDBJ whole genome shotgun (WGS) entry which is preliminary data.</text>
</comment>
<comment type="cofactor">
    <cofactor evidence="1">
        <name>Cu(2+)</name>
        <dbReference type="ChEBI" id="CHEBI:29036"/>
    </cofactor>
</comment>
<evidence type="ECO:0000313" key="14">
    <source>
        <dbReference type="EMBL" id="PKS05982.1"/>
    </source>
</evidence>
<evidence type="ECO:0000256" key="11">
    <source>
        <dbReference type="ARBA" id="ARBA00047174"/>
    </source>
</evidence>
<dbReference type="InterPro" id="IPR005103">
    <property type="entry name" value="AA9_LPMO"/>
</dbReference>
<keyword evidence="15" id="KW-1185">Reference proteome</keyword>
<dbReference type="InterPro" id="IPR049892">
    <property type="entry name" value="AA9"/>
</dbReference>
<evidence type="ECO:0000313" key="15">
    <source>
        <dbReference type="Proteomes" id="UP000233524"/>
    </source>
</evidence>
<reference evidence="14 15" key="1">
    <citation type="journal article" date="2017" name="G3 (Bethesda)">
        <title>First Draft Genome Sequence of the Pathogenic Fungus Lomentospora prolificans (Formerly Scedosporium prolificans).</title>
        <authorList>
            <person name="Luo R."/>
            <person name="Zimin A."/>
            <person name="Workman R."/>
            <person name="Fan Y."/>
            <person name="Pertea G."/>
            <person name="Grossman N."/>
            <person name="Wear M.P."/>
            <person name="Jia B."/>
            <person name="Miller H."/>
            <person name="Casadevall A."/>
            <person name="Timp W."/>
            <person name="Zhang S.X."/>
            <person name="Salzberg S.L."/>
        </authorList>
    </citation>
    <scope>NUCLEOTIDE SEQUENCE [LARGE SCALE GENOMIC DNA]</scope>
    <source>
        <strain evidence="14 15">JHH-5317</strain>
    </source>
</reference>
<evidence type="ECO:0000256" key="10">
    <source>
        <dbReference type="ARBA" id="ARBA00045077"/>
    </source>
</evidence>
<dbReference type="VEuPathDB" id="FungiDB:jhhlp_007815"/>